<comment type="caution">
    <text evidence="2">The sequence shown here is derived from an EMBL/GenBank/DDBJ whole genome shotgun (WGS) entry which is preliminary data.</text>
</comment>
<dbReference type="EMBL" id="QBLH01002553">
    <property type="protein sequence ID" value="TGZ48076.1"/>
    <property type="molecule type" value="Genomic_DNA"/>
</dbReference>
<dbReference type="AlphaFoldDB" id="A0A4S2KGI0"/>
<accession>A0A4S2KGI0</accession>
<gene>
    <name evidence="2" type="ORF">DBV15_08762</name>
</gene>
<proteinExistence type="predicted"/>
<evidence type="ECO:0000313" key="3">
    <source>
        <dbReference type="Proteomes" id="UP000310200"/>
    </source>
</evidence>
<dbReference type="STRING" id="300112.A0A4S2KGI0"/>
<feature type="chain" id="PRO_5020428478" description="Sulfakinin" evidence="1">
    <location>
        <begin position="23"/>
        <end position="115"/>
    </location>
</feature>
<name>A0A4S2KGI0_9HYME</name>
<organism evidence="2 3">
    <name type="scientific">Temnothorax longispinosus</name>
    <dbReference type="NCBI Taxonomy" id="300112"/>
    <lineage>
        <taxon>Eukaryota</taxon>
        <taxon>Metazoa</taxon>
        <taxon>Ecdysozoa</taxon>
        <taxon>Arthropoda</taxon>
        <taxon>Hexapoda</taxon>
        <taxon>Insecta</taxon>
        <taxon>Pterygota</taxon>
        <taxon>Neoptera</taxon>
        <taxon>Endopterygota</taxon>
        <taxon>Hymenoptera</taxon>
        <taxon>Apocrita</taxon>
        <taxon>Aculeata</taxon>
        <taxon>Formicoidea</taxon>
        <taxon>Formicidae</taxon>
        <taxon>Myrmicinae</taxon>
        <taxon>Temnothorax</taxon>
    </lineage>
</organism>
<keyword evidence="3" id="KW-1185">Reference proteome</keyword>
<protein>
    <recommendedName>
        <fullName evidence="4">Sulfakinin</fullName>
    </recommendedName>
</protein>
<sequence>MNPTLALSCMIAIMLFCGRCEAAPGLITGAHRNLGKHPHIRGDILAWLCRRYAVEGLMKDLVEDLVGEDEDNLRLSKRQQLDDYGHLRFGKRSNGDDEEYGHPYGRYLRFGRNIE</sequence>
<evidence type="ECO:0000313" key="2">
    <source>
        <dbReference type="EMBL" id="TGZ48076.1"/>
    </source>
</evidence>
<feature type="signal peptide" evidence="1">
    <location>
        <begin position="1"/>
        <end position="22"/>
    </location>
</feature>
<evidence type="ECO:0008006" key="4">
    <source>
        <dbReference type="Google" id="ProtNLM"/>
    </source>
</evidence>
<keyword evidence="1" id="KW-0732">Signal</keyword>
<dbReference type="Proteomes" id="UP000310200">
    <property type="component" value="Unassembled WGS sequence"/>
</dbReference>
<reference evidence="2 3" key="1">
    <citation type="journal article" date="2019" name="Philos. Trans. R. Soc. Lond., B, Biol. Sci.">
        <title>Ant behaviour and brain gene expression of defending hosts depend on the ecological success of the intruding social parasite.</title>
        <authorList>
            <person name="Kaur R."/>
            <person name="Stoldt M."/>
            <person name="Jongepier E."/>
            <person name="Feldmeyer B."/>
            <person name="Menzel F."/>
            <person name="Bornberg-Bauer E."/>
            <person name="Foitzik S."/>
        </authorList>
    </citation>
    <scope>NUCLEOTIDE SEQUENCE [LARGE SCALE GENOMIC DNA]</scope>
    <source>
        <tissue evidence="2">Whole body</tissue>
    </source>
</reference>
<evidence type="ECO:0000256" key="1">
    <source>
        <dbReference type="SAM" id="SignalP"/>
    </source>
</evidence>